<dbReference type="KEGG" id="sscu:CEP64_13210"/>
<dbReference type="Gene3D" id="3.40.50.1820">
    <property type="entry name" value="alpha/beta hydrolase"/>
    <property type="match status" value="1"/>
</dbReference>
<dbReference type="InterPro" id="IPR050300">
    <property type="entry name" value="GDXG_lipolytic_enzyme"/>
</dbReference>
<keyword evidence="1 3" id="KW-0378">Hydrolase</keyword>
<evidence type="ECO:0000256" key="1">
    <source>
        <dbReference type="ARBA" id="ARBA00022801"/>
    </source>
</evidence>
<dbReference type="AlphaFoldDB" id="A0AAI8DKU5"/>
<evidence type="ECO:0000313" key="4">
    <source>
        <dbReference type="Proteomes" id="UP000197058"/>
    </source>
</evidence>
<dbReference type="SUPFAM" id="SSF53474">
    <property type="entry name" value="alpha/beta-Hydrolases"/>
    <property type="match status" value="1"/>
</dbReference>
<dbReference type="Proteomes" id="UP000197058">
    <property type="component" value="Chromosome"/>
</dbReference>
<accession>A0AAI8DKU5</accession>
<dbReference type="InterPro" id="IPR013094">
    <property type="entry name" value="AB_hydrolase_3"/>
</dbReference>
<protein>
    <submittedName>
        <fullName evidence="3">Alpha/beta hydrolase</fullName>
    </submittedName>
</protein>
<sequence length="279" mass="31529">MTQNHSMCLSNDSFQLPYTIIESKNEHPQGVIMYFHGGGLIFGQRDDLPQTYIDILTESYHLVLVSYRLAPESPIDTIISDALAQYDETSALYEALPIYTFGRSAGGFLSLMVARYREVAGILDFYGYARVHVPAFLRPNAQYQALSTQITPAILNQLIQPNPLTFGSLQTRYPIYLYVRGQAKWLSYLGIQSSTASAYNISPKELKQFPPTFIVHCKGDPDVPYSESEHTYRQIEHSHLETLNLDQHDFDREVTPTSISLYKQAVQFLSQSSNLIQGG</sequence>
<organism evidence="3 4">
    <name type="scientific">Mammaliicoccus sciuri</name>
    <name type="common">Staphylococcus sciuri</name>
    <dbReference type="NCBI Taxonomy" id="1296"/>
    <lineage>
        <taxon>Bacteria</taxon>
        <taxon>Bacillati</taxon>
        <taxon>Bacillota</taxon>
        <taxon>Bacilli</taxon>
        <taxon>Bacillales</taxon>
        <taxon>Staphylococcaceae</taxon>
        <taxon>Mammaliicoccus</taxon>
    </lineage>
</organism>
<dbReference type="PANTHER" id="PTHR48081">
    <property type="entry name" value="AB HYDROLASE SUPERFAMILY PROTEIN C4A8.06C"/>
    <property type="match status" value="1"/>
</dbReference>
<reference evidence="4" key="1">
    <citation type="submission" date="2017-06" db="EMBL/GenBank/DDBJ databases">
        <title>FDA dAtabase for Regulatory Grade micrObial Sequences (FDA-ARGOS): Supporting development and validation of Infectious Disease Dx tests.</title>
        <authorList>
            <person name="Goldberg B."/>
            <person name="Campos J."/>
            <person name="Tallon L."/>
            <person name="Sadzewicz L."/>
            <person name="Sengamalay N."/>
            <person name="Ott S."/>
            <person name="Godinez A."/>
            <person name="Nagaraj S."/>
            <person name="Vavikolanu K."/>
            <person name="Nadendla S."/>
            <person name="George J."/>
            <person name="Geyer C."/>
            <person name="Sichtig H."/>
        </authorList>
    </citation>
    <scope>NUCLEOTIDE SEQUENCE [LARGE SCALE GENOMIC DNA]</scope>
    <source>
        <strain evidence="4">FDAARGOS_285</strain>
    </source>
</reference>
<evidence type="ECO:0000313" key="3">
    <source>
        <dbReference type="EMBL" id="ASE35501.1"/>
    </source>
</evidence>
<proteinExistence type="predicted"/>
<dbReference type="PANTHER" id="PTHR48081:SF3">
    <property type="entry name" value="ALPHA_BETA HYDROLASE FOLD-3 DOMAIN-CONTAINING PROTEIN"/>
    <property type="match status" value="1"/>
</dbReference>
<gene>
    <name evidence="3" type="ORF">CEP64_13210</name>
</gene>
<dbReference type="RefSeq" id="WP_088592683.1">
    <property type="nucleotide sequence ID" value="NZ_CP022046.2"/>
</dbReference>
<dbReference type="InterPro" id="IPR029058">
    <property type="entry name" value="AB_hydrolase_fold"/>
</dbReference>
<feature type="domain" description="Alpha/beta hydrolase fold-3" evidence="2">
    <location>
        <begin position="32"/>
        <end position="221"/>
    </location>
</feature>
<evidence type="ECO:0000259" key="2">
    <source>
        <dbReference type="Pfam" id="PF07859"/>
    </source>
</evidence>
<dbReference type="EMBL" id="CP022046">
    <property type="protein sequence ID" value="ASE35501.1"/>
    <property type="molecule type" value="Genomic_DNA"/>
</dbReference>
<dbReference type="Pfam" id="PF07859">
    <property type="entry name" value="Abhydrolase_3"/>
    <property type="match status" value="1"/>
</dbReference>
<dbReference type="GO" id="GO:0016787">
    <property type="term" value="F:hydrolase activity"/>
    <property type="evidence" value="ECO:0007669"/>
    <property type="project" value="UniProtKB-KW"/>
</dbReference>
<name>A0AAI8DKU5_MAMSC</name>